<sequence length="435" mass="47715">ETMESPDDEGSQTMADEDTTTEFVDPRDNESSSLVNNAVKATTTPPENIDMQEGEISGRSLNETVSEEETNIEPGSLFEDVFDYEAGNDPVELETVTEATSTKKAEIATTSKEILKESATQKETTTASKSPISQTREPSNKPMTEYAETSKNPPSNNREALSLAELPDRKDLLRQVPGNVEVKAASPKPTEATSNVPSMLRQMKFDPSQFERVYPAEANKTVNPDVTPMYHYRGQNKGLVKSYQQCFGMSPEFNGKDQLCIFPFIYRGVVYEACTYVADTQPWCATSVDANGHLVTNDWGYCTSECPILPHTRCRTVAGGPVVGAFCRFPFRYKDVEYSTCTKVDHVLTPEAIASGVTPTQGWCATKVDAHGDYIPHNWGICQPECRPPQTEVSHQYYVSTPTSTPSTTPTTTPSTTPTTTPSTTPTTTPSTTPT</sequence>
<dbReference type="SUPFAM" id="SSF57440">
    <property type="entry name" value="Kringle-like"/>
    <property type="match status" value="2"/>
</dbReference>
<protein>
    <submittedName>
        <fullName evidence="6">Matrix metalloproteinase 9</fullName>
    </submittedName>
</protein>
<feature type="region of interest" description="Disordered" evidence="4">
    <location>
        <begin position="1"/>
        <end position="77"/>
    </location>
</feature>
<evidence type="ECO:0000256" key="3">
    <source>
        <dbReference type="PROSITE-ProRule" id="PRU00479"/>
    </source>
</evidence>
<feature type="compositionally biased region" description="Low complexity" evidence="4">
    <location>
        <begin position="400"/>
        <end position="435"/>
    </location>
</feature>
<feature type="compositionally biased region" description="Polar residues" evidence="4">
    <location>
        <begin position="31"/>
        <end position="46"/>
    </location>
</feature>
<name>A0A076FE48_PARNA</name>
<dbReference type="InterPro" id="IPR013806">
    <property type="entry name" value="Kringle-like"/>
</dbReference>
<proteinExistence type="evidence at transcript level"/>
<dbReference type="Pfam" id="PF00040">
    <property type="entry name" value="fn2"/>
    <property type="match status" value="2"/>
</dbReference>
<feature type="compositionally biased region" description="Polar residues" evidence="4">
    <location>
        <begin position="121"/>
        <end position="137"/>
    </location>
</feature>
<feature type="compositionally biased region" description="Polar residues" evidence="4">
    <location>
        <begin position="147"/>
        <end position="158"/>
    </location>
</feature>
<evidence type="ECO:0000256" key="4">
    <source>
        <dbReference type="SAM" id="MobiDB-lite"/>
    </source>
</evidence>
<dbReference type="SMART" id="SM00059">
    <property type="entry name" value="FN2"/>
    <property type="match status" value="2"/>
</dbReference>
<dbReference type="InterPro" id="IPR000562">
    <property type="entry name" value="FN_type2_dom"/>
</dbReference>
<dbReference type="Gene3D" id="2.10.10.10">
    <property type="entry name" value="Fibronectin, type II, collagen-binding"/>
    <property type="match status" value="2"/>
</dbReference>
<evidence type="ECO:0000256" key="2">
    <source>
        <dbReference type="ARBA" id="ARBA00023157"/>
    </source>
</evidence>
<accession>A0A076FE48</accession>
<dbReference type="EMBL" id="KF516643">
    <property type="protein sequence ID" value="AII16547.1"/>
    <property type="molecule type" value="mRNA"/>
</dbReference>
<feature type="region of interest" description="Disordered" evidence="4">
    <location>
        <begin position="95"/>
        <end position="158"/>
    </location>
</feature>
<comment type="caution">
    <text evidence="3">Lacks conserved residue(s) required for the propagation of feature annotation.</text>
</comment>
<keyword evidence="1" id="KW-0677">Repeat</keyword>
<reference evidence="6" key="1">
    <citation type="submission" date="2013-08" db="EMBL/GenBank/DDBJ databases">
        <title>Paracyclopina nana immune related genes.</title>
        <authorList>
            <person name="Kim B.-M."/>
            <person name="Rhee J.-S."/>
            <person name="Lee J.-S."/>
        </authorList>
    </citation>
    <scope>NUCLEOTIDE SEQUENCE</scope>
</reference>
<feature type="non-terminal residue" evidence="6">
    <location>
        <position position="1"/>
    </location>
</feature>
<evidence type="ECO:0000259" key="5">
    <source>
        <dbReference type="PROSITE" id="PS51092"/>
    </source>
</evidence>
<feature type="domain" description="Fibronectin type-II" evidence="5">
    <location>
        <begin position="255"/>
        <end position="304"/>
    </location>
</feature>
<feature type="compositionally biased region" description="Acidic residues" evidence="4">
    <location>
        <begin position="1"/>
        <end position="20"/>
    </location>
</feature>
<organism evidence="6">
    <name type="scientific">Paracyclopina nana</name>
    <name type="common">Marine copepod</name>
    <dbReference type="NCBI Taxonomy" id="565004"/>
    <lineage>
        <taxon>Eukaryota</taxon>
        <taxon>Metazoa</taxon>
        <taxon>Ecdysozoa</taxon>
        <taxon>Arthropoda</taxon>
        <taxon>Crustacea</taxon>
        <taxon>Multicrustacea</taxon>
        <taxon>Hexanauplia</taxon>
        <taxon>Copepoda</taxon>
        <taxon>Cyclopoida</taxon>
        <taxon>Cyclopettidae</taxon>
        <taxon>Paracyclopina</taxon>
    </lineage>
</organism>
<dbReference type="PROSITE" id="PS51092">
    <property type="entry name" value="FN2_2"/>
    <property type="match status" value="2"/>
</dbReference>
<evidence type="ECO:0000313" key="6">
    <source>
        <dbReference type="EMBL" id="AII16547.1"/>
    </source>
</evidence>
<keyword evidence="2" id="KW-1015">Disulfide bond</keyword>
<feature type="region of interest" description="Disordered" evidence="4">
    <location>
        <begin position="399"/>
        <end position="435"/>
    </location>
</feature>
<feature type="non-terminal residue" evidence="6">
    <location>
        <position position="435"/>
    </location>
</feature>
<evidence type="ECO:0000256" key="1">
    <source>
        <dbReference type="ARBA" id="ARBA00022737"/>
    </source>
</evidence>
<dbReference type="AlphaFoldDB" id="A0A076FE48"/>
<feature type="domain" description="Fibronectin type-II" evidence="5">
    <location>
        <begin position="322"/>
        <end position="384"/>
    </location>
</feature>
<dbReference type="InterPro" id="IPR036943">
    <property type="entry name" value="FN_type2_sf"/>
</dbReference>